<feature type="region of interest" description="Disordered" evidence="1">
    <location>
        <begin position="39"/>
        <end position="108"/>
    </location>
</feature>
<protein>
    <recommendedName>
        <fullName evidence="4">DNA primase</fullName>
    </recommendedName>
</protein>
<feature type="compositionally biased region" description="Acidic residues" evidence="1">
    <location>
        <begin position="44"/>
        <end position="71"/>
    </location>
</feature>
<organism evidence="2 3">
    <name type="scientific">Gordonia rubripertincta</name>
    <name type="common">Rhodococcus corallinus</name>
    <dbReference type="NCBI Taxonomy" id="36822"/>
    <lineage>
        <taxon>Bacteria</taxon>
        <taxon>Bacillati</taxon>
        <taxon>Actinomycetota</taxon>
        <taxon>Actinomycetes</taxon>
        <taxon>Mycobacteriales</taxon>
        <taxon>Gordoniaceae</taxon>
        <taxon>Gordonia</taxon>
    </lineage>
</organism>
<keyword evidence="3" id="KW-1185">Reference proteome</keyword>
<evidence type="ECO:0000256" key="1">
    <source>
        <dbReference type="SAM" id="MobiDB-lite"/>
    </source>
</evidence>
<sequence length="108" mass="11385">MTSPDDQLDSIFSQIGAEDQVDPAVFDQSLEAAFDHAGSGLDELIPDETDDVTDTDGDGDDLLGGDFEDAFDTSGDIDGGDTETDESDTTDFTDHAGDDYAPADDLDI</sequence>
<dbReference type="Proteomes" id="UP001067235">
    <property type="component" value="Unassembled WGS sequence"/>
</dbReference>
<evidence type="ECO:0000313" key="3">
    <source>
        <dbReference type="Proteomes" id="UP001067235"/>
    </source>
</evidence>
<feature type="compositionally biased region" description="Acidic residues" evidence="1">
    <location>
        <begin position="78"/>
        <end position="91"/>
    </location>
</feature>
<evidence type="ECO:0000313" key="2">
    <source>
        <dbReference type="EMBL" id="MCZ4549356.1"/>
    </source>
</evidence>
<name>A0ABT4MTJ7_GORRU</name>
<dbReference type="EMBL" id="JAPWIE010000002">
    <property type="protein sequence ID" value="MCZ4549356.1"/>
    <property type="molecule type" value="Genomic_DNA"/>
</dbReference>
<comment type="caution">
    <text evidence="2">The sequence shown here is derived from an EMBL/GenBank/DDBJ whole genome shotgun (WGS) entry which is preliminary data.</text>
</comment>
<proteinExistence type="predicted"/>
<reference evidence="2" key="1">
    <citation type="submission" date="2022-12" db="EMBL/GenBank/DDBJ databases">
        <authorList>
            <person name="Krivoruchko A.V."/>
            <person name="Elkin A."/>
        </authorList>
    </citation>
    <scope>NUCLEOTIDE SEQUENCE</scope>
    <source>
        <strain evidence="2">IEGM 1388</strain>
    </source>
</reference>
<evidence type="ECO:0008006" key="4">
    <source>
        <dbReference type="Google" id="ProtNLM"/>
    </source>
</evidence>
<gene>
    <name evidence="2" type="ORF">O4213_05150</name>
</gene>
<dbReference type="RefSeq" id="WP_301569895.1">
    <property type="nucleotide sequence ID" value="NZ_JAPWIE010000002.1"/>
</dbReference>
<accession>A0ABT4MTJ7</accession>